<keyword evidence="7 15" id="KW-1133">Transmembrane helix</keyword>
<evidence type="ECO:0000256" key="2">
    <source>
        <dbReference type="ARBA" id="ARBA00005585"/>
    </source>
</evidence>
<evidence type="ECO:0000256" key="15">
    <source>
        <dbReference type="SAM" id="Phobius"/>
    </source>
</evidence>
<feature type="transmembrane region" description="Helical" evidence="15">
    <location>
        <begin position="1097"/>
        <end position="1118"/>
    </location>
</feature>
<feature type="transmembrane region" description="Helical" evidence="15">
    <location>
        <begin position="696"/>
        <end position="721"/>
    </location>
</feature>
<keyword evidence="11" id="KW-1015">Disulfide bond</keyword>
<feature type="transmembrane region" description="Helical" evidence="15">
    <location>
        <begin position="558"/>
        <end position="577"/>
    </location>
</feature>
<dbReference type="Pfam" id="PF16414">
    <property type="entry name" value="NPC1_N"/>
    <property type="match status" value="1"/>
</dbReference>
<dbReference type="EMBL" id="MCGN01000005">
    <property type="protein sequence ID" value="ORY96757.1"/>
    <property type="molecule type" value="Genomic_DNA"/>
</dbReference>
<dbReference type="GO" id="GO:0032934">
    <property type="term" value="F:sterol binding"/>
    <property type="evidence" value="ECO:0007669"/>
    <property type="project" value="EnsemblFungi"/>
</dbReference>
<feature type="domain" description="SSD" evidence="16">
    <location>
        <begin position="553"/>
        <end position="721"/>
    </location>
</feature>
<keyword evidence="14" id="KW-0753">Steroid metabolism</keyword>
<evidence type="ECO:0000256" key="8">
    <source>
        <dbReference type="ARBA" id="ARBA00023055"/>
    </source>
</evidence>
<feature type="transmembrane region" description="Helical" evidence="15">
    <location>
        <begin position="671"/>
        <end position="690"/>
    </location>
</feature>
<dbReference type="InParanoid" id="A0A1X2HDA1"/>
<dbReference type="STRING" id="13706.A0A1X2HDA1"/>
<keyword evidence="10 15" id="KW-0472">Membrane</keyword>
<keyword evidence="5 15" id="KW-0812">Transmembrane</keyword>
<dbReference type="InterPro" id="IPR053958">
    <property type="entry name" value="HMGCR/SNAP/NPC1-like_SSD"/>
</dbReference>
<dbReference type="InterPro" id="IPR004765">
    <property type="entry name" value="NPC1-like"/>
</dbReference>
<keyword evidence="8" id="KW-0445">Lipid transport</keyword>
<accession>A0A1X2HDA1</accession>
<proteinExistence type="inferred from homology"/>
<sequence>MRGQCGMEGFVSLNCPYNGPAVEPESEAFRQKLVETCGASFAEGPTCCDENQLGDLVNQIQQAVPIIGSCPACWNNFLQFWCSFTCSPNQSTFVNVTDLTTSDLVNQTDYWVGDNFGNQFYDSCKGIKFGGSNGYAMDLIGGGAKDWLGMVRFMGTKRPFAGSPIQIDFPPTDHDSTSMTRYDEDGRKCNDTAIDAHCACVDCEASCPVLDKVPEEEPECYIGQLKCWTFTMIMSYALILLFTAIVLLGRNIQFVHRLKEAFGLPTSDETRGIYERVALADDDEEEHLLDPDHTPRRYWLNSRLQSWFYRQGLICARYPWAVIFASLCFVFLASIGWKNFTVERDPVHLWVAPSSQALQEKTYFDEHFGPFYRATQLFLVSETEEPVINGDRLESLFGLEQEIRHMRSDPNGHTLQDVCFAPTGDACIVQSVTGYWQGDPDNFDPSNWKSDFDSCTREPAMCLPDFMQPLKPEMILGGFENESYADARAMVITIVLKNSIEESVAAKAEEWEKSLLRHILNSVNERPEWAGVRITYSTESSLETELNKSSNTDAKTVVISYVVMFIYASVALGRFRSWNIRRLFIDSKFGLGICGILIVIFSVSTAVGLFSLTGKKTTLIIAEVIPFLVLAVGVDNIFILCHEYARREEQTVDESVEDRIAKVLGKMGPSILLSSVSETIAFGLGTLVTMPAVSSFAIVASIAIFVDFVLQVTCFVSCMALDARRTDDKRLDCVPCIQIRAPETIDKEGWLSHLFRVYYVPFILTRKMQYCITLAFLGLFMFALSVAPDLPLGLDQRIALPSDSYLVPYFNDLDNYFNVGPPVYFVVRGANFTDRAIQQKACGRLTTCNERSVVTVLEQERKRPEVSYIGQPTSSWIDDYIYWLNPSIECCQFKQKRGRRSMLMQENLLESQYLRDKPELCSPDDFDCEACLPEWEPTMETLPQGQEFLTYLDLWLGMMPSESCPLAGRAAYGDAVLADENNVDVVASHFRTFHTHLKTQHDFIAAHQSARRIADQLGQELDLDIYPYSVFYIFFEQYSYIVMMAFELLGLAVFSIFIVTSSLLGSIRSGLIVMGVVLMILIDLAGVMTLWDISLNAVSLVNLVICVGISVEFCCHVARGFMVSRGSREERASKSMVDVGSSVFCGITLTKFAGIVVLAFTRSKIFEVYYFRMYLAIVVLGALHGLVLLPVLLSMYGGEGMALLGDFDEDGFVWTDNQDWGRDRRGLLIDDNNSSDQVLITDMPGEESDTDQSRSRA</sequence>
<dbReference type="Pfam" id="PF12349">
    <property type="entry name" value="Sterol-sensing"/>
    <property type="match status" value="1"/>
</dbReference>
<feature type="transmembrane region" description="Helical" evidence="15">
    <location>
        <begin position="1038"/>
        <end position="1059"/>
    </location>
</feature>
<organism evidence="17 18">
    <name type="scientific">Syncephalastrum racemosum</name>
    <name type="common">Filamentous fungus</name>
    <dbReference type="NCBI Taxonomy" id="13706"/>
    <lineage>
        <taxon>Eukaryota</taxon>
        <taxon>Fungi</taxon>
        <taxon>Fungi incertae sedis</taxon>
        <taxon>Mucoromycota</taxon>
        <taxon>Mucoromycotina</taxon>
        <taxon>Mucoromycetes</taxon>
        <taxon>Mucorales</taxon>
        <taxon>Syncephalastraceae</taxon>
        <taxon>Syncephalastrum</taxon>
    </lineage>
</organism>
<feature type="transmembrane region" description="Helical" evidence="15">
    <location>
        <begin position="1139"/>
        <end position="1161"/>
    </location>
</feature>
<protein>
    <submittedName>
        <fullName evidence="17">Patched family-domain-containing protein</fullName>
    </submittedName>
</protein>
<dbReference type="NCBIfam" id="TIGR00917">
    <property type="entry name" value="2A060601"/>
    <property type="match status" value="1"/>
</dbReference>
<keyword evidence="3" id="KW-0813">Transport</keyword>
<feature type="transmembrane region" description="Helical" evidence="15">
    <location>
        <begin position="770"/>
        <end position="787"/>
    </location>
</feature>
<keyword evidence="12" id="KW-1207">Sterol metabolism</keyword>
<dbReference type="FunFam" id="1.20.1640.10:FF:000029">
    <property type="entry name" value="Putative Patched sphingolipid transporter"/>
    <property type="match status" value="1"/>
</dbReference>
<dbReference type="FunFam" id="1.20.1640.10:FF:000008">
    <property type="entry name" value="NPC intracellular cholesterol transporter 1"/>
    <property type="match status" value="1"/>
</dbReference>
<dbReference type="PROSITE" id="PS50156">
    <property type="entry name" value="SSD"/>
    <property type="match status" value="1"/>
</dbReference>
<dbReference type="OrthoDB" id="6510177at2759"/>
<keyword evidence="4" id="KW-0153">Cholesterol metabolism</keyword>
<dbReference type="InterPro" id="IPR000731">
    <property type="entry name" value="SSD"/>
</dbReference>
<keyword evidence="13" id="KW-0325">Glycoprotein</keyword>
<dbReference type="InterPro" id="IPR053956">
    <property type="entry name" value="NPC1_MLD"/>
</dbReference>
<dbReference type="OMA" id="WWFDVES"/>
<evidence type="ECO:0000256" key="12">
    <source>
        <dbReference type="ARBA" id="ARBA00023166"/>
    </source>
</evidence>
<comment type="similarity">
    <text evidence="2">Belongs to the patched family.</text>
</comment>
<gene>
    <name evidence="17" type="ORF">BCR43DRAFT_531271</name>
</gene>
<reference evidence="17 18" key="1">
    <citation type="submission" date="2016-07" db="EMBL/GenBank/DDBJ databases">
        <title>Pervasive Adenine N6-methylation of Active Genes in Fungi.</title>
        <authorList>
            <consortium name="DOE Joint Genome Institute"/>
            <person name="Mondo S.J."/>
            <person name="Dannebaum R.O."/>
            <person name="Kuo R.C."/>
            <person name="Labutti K."/>
            <person name="Haridas S."/>
            <person name="Kuo A."/>
            <person name="Salamov A."/>
            <person name="Ahrendt S.R."/>
            <person name="Lipzen A."/>
            <person name="Sullivan W."/>
            <person name="Andreopoulos W.B."/>
            <person name="Clum A."/>
            <person name="Lindquist E."/>
            <person name="Daum C."/>
            <person name="Ramamoorthy G.K."/>
            <person name="Gryganskyi A."/>
            <person name="Culley D."/>
            <person name="Magnuson J.K."/>
            <person name="James T.Y."/>
            <person name="O'Malley M.A."/>
            <person name="Stajich J.E."/>
            <person name="Spatafora J.W."/>
            <person name="Visel A."/>
            <person name="Grigoriev I.V."/>
        </authorList>
    </citation>
    <scope>NUCLEOTIDE SEQUENCE [LARGE SCALE GENOMIC DNA]</scope>
    <source>
        <strain evidence="17 18">NRRL 2496</strain>
    </source>
</reference>
<comment type="caution">
    <text evidence="17">The sequence shown here is derived from an EMBL/GenBank/DDBJ whole genome shotgun (WGS) entry which is preliminary data.</text>
</comment>
<feature type="transmembrane region" description="Helical" evidence="15">
    <location>
        <begin position="1071"/>
        <end position="1091"/>
    </location>
</feature>
<keyword evidence="18" id="KW-1185">Reference proteome</keyword>
<dbReference type="InterPro" id="IPR032190">
    <property type="entry name" value="NPC1_N"/>
</dbReference>
<evidence type="ECO:0000256" key="3">
    <source>
        <dbReference type="ARBA" id="ARBA00022448"/>
    </source>
</evidence>
<dbReference type="GO" id="GO:0015918">
    <property type="term" value="P:sterol transport"/>
    <property type="evidence" value="ECO:0007669"/>
    <property type="project" value="EnsemblFungi"/>
</dbReference>
<evidence type="ECO:0000256" key="7">
    <source>
        <dbReference type="ARBA" id="ARBA00022989"/>
    </source>
</evidence>
<evidence type="ECO:0000256" key="13">
    <source>
        <dbReference type="ARBA" id="ARBA00023180"/>
    </source>
</evidence>
<dbReference type="GO" id="GO:0000329">
    <property type="term" value="C:fungal-type vacuole membrane"/>
    <property type="evidence" value="ECO:0007669"/>
    <property type="project" value="EnsemblFungi"/>
</dbReference>
<evidence type="ECO:0000313" key="18">
    <source>
        <dbReference type="Proteomes" id="UP000242180"/>
    </source>
</evidence>
<evidence type="ECO:0000256" key="1">
    <source>
        <dbReference type="ARBA" id="ARBA00004127"/>
    </source>
</evidence>
<evidence type="ECO:0000313" key="17">
    <source>
        <dbReference type="EMBL" id="ORY96757.1"/>
    </source>
</evidence>
<evidence type="ECO:0000256" key="10">
    <source>
        <dbReference type="ARBA" id="ARBA00023136"/>
    </source>
</evidence>
<evidence type="ECO:0000256" key="11">
    <source>
        <dbReference type="ARBA" id="ARBA00023157"/>
    </source>
</evidence>
<keyword evidence="9" id="KW-0443">Lipid metabolism</keyword>
<dbReference type="GO" id="GO:0008203">
    <property type="term" value="P:cholesterol metabolic process"/>
    <property type="evidence" value="ECO:0007669"/>
    <property type="project" value="UniProtKB-KW"/>
</dbReference>
<dbReference type="Pfam" id="PF22314">
    <property type="entry name" value="NPC1_MLD"/>
    <property type="match status" value="1"/>
</dbReference>
<feature type="transmembrane region" description="Helical" evidence="15">
    <location>
        <begin position="618"/>
        <end position="641"/>
    </location>
</feature>
<dbReference type="PANTHER" id="PTHR45727">
    <property type="entry name" value="NPC INTRACELLULAR CHOLESTEROL TRANSPORTER 1"/>
    <property type="match status" value="1"/>
</dbReference>
<dbReference type="Proteomes" id="UP000242180">
    <property type="component" value="Unassembled WGS sequence"/>
</dbReference>
<evidence type="ECO:0000256" key="6">
    <source>
        <dbReference type="ARBA" id="ARBA00022729"/>
    </source>
</evidence>
<dbReference type="PANTHER" id="PTHR45727:SF2">
    <property type="entry name" value="NPC INTRACELLULAR CHOLESTEROL TRANSPORTER 1"/>
    <property type="match status" value="1"/>
</dbReference>
<comment type="subcellular location">
    <subcellularLocation>
        <location evidence="1">Endomembrane system</location>
        <topology evidence="1">Multi-pass membrane protein</topology>
    </subcellularLocation>
</comment>
<name>A0A1X2HDA1_SYNRA</name>
<evidence type="ECO:0000256" key="9">
    <source>
        <dbReference type="ARBA" id="ARBA00023098"/>
    </source>
</evidence>
<keyword evidence="6" id="KW-0732">Signal</keyword>
<feature type="transmembrane region" description="Helical" evidence="15">
    <location>
        <begin position="228"/>
        <end position="249"/>
    </location>
</feature>
<feature type="transmembrane region" description="Helical" evidence="15">
    <location>
        <begin position="1173"/>
        <end position="1193"/>
    </location>
</feature>
<dbReference type="GO" id="GO:0005319">
    <property type="term" value="F:lipid transporter activity"/>
    <property type="evidence" value="ECO:0007669"/>
    <property type="project" value="InterPro"/>
</dbReference>
<dbReference type="GO" id="GO:0006665">
    <property type="term" value="P:sphingolipid metabolic process"/>
    <property type="evidence" value="ECO:0007669"/>
    <property type="project" value="EnsemblFungi"/>
</dbReference>
<evidence type="ECO:0000256" key="4">
    <source>
        <dbReference type="ARBA" id="ARBA00022548"/>
    </source>
</evidence>
<dbReference type="GO" id="GO:0012505">
    <property type="term" value="C:endomembrane system"/>
    <property type="evidence" value="ECO:0007669"/>
    <property type="project" value="UniProtKB-SubCell"/>
</dbReference>
<evidence type="ECO:0000259" key="16">
    <source>
        <dbReference type="PROSITE" id="PS50156"/>
    </source>
</evidence>
<dbReference type="AlphaFoldDB" id="A0A1X2HDA1"/>
<evidence type="ECO:0000256" key="14">
    <source>
        <dbReference type="ARBA" id="ARBA00023221"/>
    </source>
</evidence>
<feature type="transmembrane region" description="Helical" evidence="15">
    <location>
        <begin position="589"/>
        <end position="612"/>
    </location>
</feature>
<dbReference type="Gene3D" id="1.20.1640.10">
    <property type="entry name" value="Multidrug efflux transporter AcrB transmembrane domain"/>
    <property type="match status" value="2"/>
</dbReference>
<evidence type="ECO:0000256" key="5">
    <source>
        <dbReference type="ARBA" id="ARBA00022692"/>
    </source>
</evidence>
<dbReference type="SUPFAM" id="SSF82866">
    <property type="entry name" value="Multidrug efflux transporter AcrB transmembrane domain"/>
    <property type="match status" value="2"/>
</dbReference>
<feature type="transmembrane region" description="Helical" evidence="15">
    <location>
        <begin position="318"/>
        <end position="337"/>
    </location>
</feature>